<accession>A0A9Q0WXV3</accession>
<proteinExistence type="predicted"/>
<comment type="caution">
    <text evidence="2">The sequence shown here is derived from an EMBL/GenBank/DDBJ whole genome shotgun (WGS) entry which is preliminary data.</text>
</comment>
<gene>
    <name evidence="2" type="ORF">OIU79_018345</name>
</gene>
<dbReference type="AlphaFoldDB" id="A0A9Q0WXV3"/>
<dbReference type="EMBL" id="JAPFFK010000002">
    <property type="protein sequence ID" value="KAJ6775144.1"/>
    <property type="molecule type" value="Genomic_DNA"/>
</dbReference>
<dbReference type="Proteomes" id="UP001151532">
    <property type="component" value="Chromosome 5"/>
</dbReference>
<feature type="compositionally biased region" description="Polar residues" evidence="1">
    <location>
        <begin position="15"/>
        <end position="25"/>
    </location>
</feature>
<protein>
    <submittedName>
        <fullName evidence="2">Uncharacterized protein</fullName>
    </submittedName>
</protein>
<evidence type="ECO:0000313" key="3">
    <source>
        <dbReference type="Proteomes" id="UP001151532"/>
    </source>
</evidence>
<evidence type="ECO:0000313" key="2">
    <source>
        <dbReference type="EMBL" id="KAJ6775144.1"/>
    </source>
</evidence>
<reference evidence="2" key="1">
    <citation type="submission" date="2022-11" db="EMBL/GenBank/DDBJ databases">
        <authorList>
            <person name="Hyden B.L."/>
            <person name="Feng K."/>
            <person name="Yates T."/>
            <person name="Jawdy S."/>
            <person name="Smart L.B."/>
            <person name="Muchero W."/>
        </authorList>
    </citation>
    <scope>NUCLEOTIDE SEQUENCE</scope>
    <source>
        <tissue evidence="2">Shoot tip</tissue>
    </source>
</reference>
<reference evidence="2" key="2">
    <citation type="journal article" date="2023" name="Int. J. Mol. Sci.">
        <title>De Novo Assembly and Annotation of 11 Diverse Shrub Willow (Salix) Genomes Reveals Novel Gene Organization in Sex-Linked Regions.</title>
        <authorList>
            <person name="Hyden B."/>
            <person name="Feng K."/>
            <person name="Yates T.B."/>
            <person name="Jawdy S."/>
            <person name="Cereghino C."/>
            <person name="Smart L.B."/>
            <person name="Muchero W."/>
        </authorList>
    </citation>
    <scope>NUCLEOTIDE SEQUENCE</scope>
    <source>
        <tissue evidence="2">Shoot tip</tissue>
    </source>
</reference>
<organism evidence="2 3">
    <name type="scientific">Salix purpurea</name>
    <name type="common">Purple osier willow</name>
    <dbReference type="NCBI Taxonomy" id="77065"/>
    <lineage>
        <taxon>Eukaryota</taxon>
        <taxon>Viridiplantae</taxon>
        <taxon>Streptophyta</taxon>
        <taxon>Embryophyta</taxon>
        <taxon>Tracheophyta</taxon>
        <taxon>Spermatophyta</taxon>
        <taxon>Magnoliopsida</taxon>
        <taxon>eudicotyledons</taxon>
        <taxon>Gunneridae</taxon>
        <taxon>Pentapetalae</taxon>
        <taxon>rosids</taxon>
        <taxon>fabids</taxon>
        <taxon>Malpighiales</taxon>
        <taxon>Salicaceae</taxon>
        <taxon>Saliceae</taxon>
        <taxon>Salix</taxon>
    </lineage>
</organism>
<feature type="non-terminal residue" evidence="2">
    <location>
        <position position="69"/>
    </location>
</feature>
<evidence type="ECO:0000256" key="1">
    <source>
        <dbReference type="SAM" id="MobiDB-lite"/>
    </source>
</evidence>
<keyword evidence="3" id="KW-1185">Reference proteome</keyword>
<sequence length="69" mass="8111">MGNGESTSDDHEYDFQQQTPSYSESSMEHDYQPRQNLTYIADNLNSMDDNYQLRQHPTYIPDSFNSLDQ</sequence>
<feature type="region of interest" description="Disordered" evidence="1">
    <location>
        <begin position="1"/>
        <end position="30"/>
    </location>
</feature>
<name>A0A9Q0WXV3_SALPP</name>